<evidence type="ECO:0000313" key="3">
    <source>
        <dbReference type="Proteomes" id="UP000326396"/>
    </source>
</evidence>
<reference evidence="2 3" key="1">
    <citation type="submission" date="2019-05" db="EMBL/GenBank/DDBJ databases">
        <title>Mikania micrantha, genome provides insights into the molecular mechanism of rapid growth.</title>
        <authorList>
            <person name="Liu B."/>
        </authorList>
    </citation>
    <scope>NUCLEOTIDE SEQUENCE [LARGE SCALE GENOMIC DNA]</scope>
    <source>
        <strain evidence="2">NLD-2019</strain>
        <tissue evidence="2">Leaf</tissue>
    </source>
</reference>
<gene>
    <name evidence="2" type="ORF">E3N88_17760</name>
</gene>
<dbReference type="Proteomes" id="UP000326396">
    <property type="component" value="Linkage Group LG17"/>
</dbReference>
<comment type="caution">
    <text evidence="2">The sequence shown here is derived from an EMBL/GenBank/DDBJ whole genome shotgun (WGS) entry which is preliminary data.</text>
</comment>
<dbReference type="EMBL" id="SZYD01000009">
    <property type="protein sequence ID" value="KAD5317814.1"/>
    <property type="molecule type" value="Genomic_DNA"/>
</dbReference>
<feature type="region of interest" description="Disordered" evidence="1">
    <location>
        <begin position="66"/>
        <end position="95"/>
    </location>
</feature>
<proteinExistence type="predicted"/>
<evidence type="ECO:0000313" key="2">
    <source>
        <dbReference type="EMBL" id="KAD5317814.1"/>
    </source>
</evidence>
<feature type="compositionally biased region" description="Basic and acidic residues" evidence="1">
    <location>
        <begin position="70"/>
        <end position="79"/>
    </location>
</feature>
<protein>
    <submittedName>
        <fullName evidence="2">Uncharacterized protein</fullName>
    </submittedName>
</protein>
<sequence length="95" mass="10771">MYYIIVRIALEHIKQKEKGTAYAQMEYTPEIAATPALDELRFCNKHNQIRQKWSPKGIVEVTLGDEDEAAERNHGHLDEAIGEMRAGDKGSPIFS</sequence>
<keyword evidence="3" id="KW-1185">Reference proteome</keyword>
<accession>A0A5N6NTA9</accession>
<evidence type="ECO:0000256" key="1">
    <source>
        <dbReference type="SAM" id="MobiDB-lite"/>
    </source>
</evidence>
<organism evidence="2 3">
    <name type="scientific">Mikania micrantha</name>
    <name type="common">bitter vine</name>
    <dbReference type="NCBI Taxonomy" id="192012"/>
    <lineage>
        <taxon>Eukaryota</taxon>
        <taxon>Viridiplantae</taxon>
        <taxon>Streptophyta</taxon>
        <taxon>Embryophyta</taxon>
        <taxon>Tracheophyta</taxon>
        <taxon>Spermatophyta</taxon>
        <taxon>Magnoliopsida</taxon>
        <taxon>eudicotyledons</taxon>
        <taxon>Gunneridae</taxon>
        <taxon>Pentapetalae</taxon>
        <taxon>asterids</taxon>
        <taxon>campanulids</taxon>
        <taxon>Asterales</taxon>
        <taxon>Asteraceae</taxon>
        <taxon>Asteroideae</taxon>
        <taxon>Heliantheae alliance</taxon>
        <taxon>Eupatorieae</taxon>
        <taxon>Mikania</taxon>
    </lineage>
</organism>
<name>A0A5N6NTA9_9ASTR</name>
<dbReference type="AlphaFoldDB" id="A0A5N6NTA9"/>